<keyword evidence="6 14" id="KW-0418">Kinase</keyword>
<dbReference type="PANTHER" id="PTHR24421">
    <property type="entry name" value="NITRATE/NITRITE SENSOR PROTEIN NARX-RELATED"/>
    <property type="match status" value="1"/>
</dbReference>
<evidence type="ECO:0000256" key="2">
    <source>
        <dbReference type="ARBA" id="ARBA00012438"/>
    </source>
</evidence>
<reference evidence="14 15" key="1">
    <citation type="submission" date="2020-10" db="EMBL/GenBank/DDBJ databases">
        <title>Sequencing the genomes of 1000 actinobacteria strains.</title>
        <authorList>
            <person name="Klenk H.-P."/>
        </authorList>
    </citation>
    <scope>NUCLEOTIDE SEQUENCE [LARGE SCALE GENOMIC DNA]</scope>
    <source>
        <strain evidence="14 15">DSM 43748</strain>
    </source>
</reference>
<dbReference type="EC" id="2.7.13.3" evidence="2"/>
<dbReference type="RefSeq" id="WP_192773060.1">
    <property type="nucleotide sequence ID" value="NZ_BAAASY010000056.1"/>
</dbReference>
<keyword evidence="8" id="KW-0902">Two-component regulatory system</keyword>
<accession>A0ABR9K5Z9</accession>
<proteinExistence type="predicted"/>
<keyword evidence="4" id="KW-0808">Transferase</keyword>
<dbReference type="GO" id="GO:0016301">
    <property type="term" value="F:kinase activity"/>
    <property type="evidence" value="ECO:0007669"/>
    <property type="project" value="UniProtKB-KW"/>
</dbReference>
<evidence type="ECO:0000256" key="6">
    <source>
        <dbReference type="ARBA" id="ARBA00022777"/>
    </source>
</evidence>
<evidence type="ECO:0000256" key="8">
    <source>
        <dbReference type="ARBA" id="ARBA00023012"/>
    </source>
</evidence>
<dbReference type="InterPro" id="IPR003594">
    <property type="entry name" value="HATPase_dom"/>
</dbReference>
<feature type="transmembrane region" description="Helical" evidence="11">
    <location>
        <begin position="145"/>
        <end position="161"/>
    </location>
</feature>
<sequence>MSESRWHVSPLMLQLIDVAVAVTLFFVALDGLMDAQAQNYLRSPQPYLGWHPQDNGLLSLAAAATTLPVILRRRWPLPAWALTTLGQVYSMGPVLHIQDSGLTIGGLAAYLLCLYTVSARHGWTVSIVVGAASTVWAAAHADADIVLPLLVPAVVAVGRFAQARRRTLARLETQAEQALAAQAVAEERLRIARELHDVVAHHMSAIAIQAEAVRIQADGDAVLLAAGLADVRAVSLEALSDMRQIVGALREAAPPGLERLAELVESARAAGLTVEVSGPPDGIAAETGAAAYRIVQEALSNAMRHAPGSAVSVKVRRTDAALLVHVANRPPARPPTSGGEGGHGLKGMRERVTLLGGTLEAGPTPEGGFAVTASLPDRRTP</sequence>
<dbReference type="EMBL" id="JADBEF010000001">
    <property type="protein sequence ID" value="MBE1557436.1"/>
    <property type="molecule type" value="Genomic_DNA"/>
</dbReference>
<keyword evidence="11" id="KW-0812">Transmembrane</keyword>
<dbReference type="Pfam" id="PF02518">
    <property type="entry name" value="HATPase_c"/>
    <property type="match status" value="1"/>
</dbReference>
<evidence type="ECO:0000256" key="11">
    <source>
        <dbReference type="SAM" id="Phobius"/>
    </source>
</evidence>
<dbReference type="Pfam" id="PF07730">
    <property type="entry name" value="HisKA_3"/>
    <property type="match status" value="1"/>
</dbReference>
<evidence type="ECO:0000313" key="15">
    <source>
        <dbReference type="Proteomes" id="UP000661607"/>
    </source>
</evidence>
<keyword evidence="11" id="KW-1133">Transmembrane helix</keyword>
<feature type="domain" description="Signal transduction histidine kinase subgroup 3 dimerisation and phosphoacceptor" evidence="13">
    <location>
        <begin position="187"/>
        <end position="252"/>
    </location>
</feature>
<organism evidence="14 15">
    <name type="scientific">Nonomuraea africana</name>
    <dbReference type="NCBI Taxonomy" id="46171"/>
    <lineage>
        <taxon>Bacteria</taxon>
        <taxon>Bacillati</taxon>
        <taxon>Actinomycetota</taxon>
        <taxon>Actinomycetes</taxon>
        <taxon>Streptosporangiales</taxon>
        <taxon>Streptosporangiaceae</taxon>
        <taxon>Nonomuraea</taxon>
    </lineage>
</organism>
<evidence type="ECO:0000256" key="5">
    <source>
        <dbReference type="ARBA" id="ARBA00022741"/>
    </source>
</evidence>
<evidence type="ECO:0000256" key="3">
    <source>
        <dbReference type="ARBA" id="ARBA00022553"/>
    </source>
</evidence>
<name>A0ABR9K5Z9_9ACTN</name>
<evidence type="ECO:0000259" key="13">
    <source>
        <dbReference type="Pfam" id="PF07730"/>
    </source>
</evidence>
<keyword evidence="9" id="KW-0175">Coiled coil</keyword>
<dbReference type="SUPFAM" id="SSF55874">
    <property type="entry name" value="ATPase domain of HSP90 chaperone/DNA topoisomerase II/histidine kinase"/>
    <property type="match status" value="1"/>
</dbReference>
<keyword evidence="3" id="KW-0597">Phosphoprotein</keyword>
<keyword evidence="11" id="KW-0472">Membrane</keyword>
<keyword evidence="15" id="KW-1185">Reference proteome</keyword>
<feature type="domain" description="Histidine kinase/HSP90-like ATPase" evidence="12">
    <location>
        <begin position="291"/>
        <end position="378"/>
    </location>
</feature>
<protein>
    <recommendedName>
        <fullName evidence="2">histidine kinase</fullName>
        <ecNumber evidence="2">2.7.13.3</ecNumber>
    </recommendedName>
</protein>
<dbReference type="CDD" id="cd16917">
    <property type="entry name" value="HATPase_UhpB-NarQ-NarX-like"/>
    <property type="match status" value="1"/>
</dbReference>
<dbReference type="Proteomes" id="UP000661607">
    <property type="component" value="Unassembled WGS sequence"/>
</dbReference>
<evidence type="ECO:0000256" key="4">
    <source>
        <dbReference type="ARBA" id="ARBA00022679"/>
    </source>
</evidence>
<dbReference type="Gene3D" id="1.20.5.1930">
    <property type="match status" value="1"/>
</dbReference>
<feature type="transmembrane region" description="Helical" evidence="11">
    <location>
        <begin position="12"/>
        <end position="35"/>
    </location>
</feature>
<evidence type="ECO:0000256" key="1">
    <source>
        <dbReference type="ARBA" id="ARBA00000085"/>
    </source>
</evidence>
<dbReference type="PANTHER" id="PTHR24421:SF10">
    <property type="entry name" value="NITRATE_NITRITE SENSOR PROTEIN NARQ"/>
    <property type="match status" value="1"/>
</dbReference>
<dbReference type="InterPro" id="IPR036890">
    <property type="entry name" value="HATPase_C_sf"/>
</dbReference>
<feature type="region of interest" description="Disordered" evidence="10">
    <location>
        <begin position="358"/>
        <end position="381"/>
    </location>
</feature>
<dbReference type="InterPro" id="IPR050482">
    <property type="entry name" value="Sensor_HK_TwoCompSys"/>
</dbReference>
<comment type="caution">
    <text evidence="14">The sequence shown here is derived from an EMBL/GenBank/DDBJ whole genome shotgun (WGS) entry which is preliminary data.</text>
</comment>
<feature type="coiled-coil region" evidence="9">
    <location>
        <begin position="161"/>
        <end position="188"/>
    </location>
</feature>
<feature type="transmembrane region" description="Helical" evidence="11">
    <location>
        <begin position="95"/>
        <end position="115"/>
    </location>
</feature>
<gene>
    <name evidence="14" type="ORF">H4W81_000215</name>
</gene>
<evidence type="ECO:0000313" key="14">
    <source>
        <dbReference type="EMBL" id="MBE1557436.1"/>
    </source>
</evidence>
<dbReference type="Gene3D" id="3.30.565.10">
    <property type="entry name" value="Histidine kinase-like ATPase, C-terminal domain"/>
    <property type="match status" value="1"/>
</dbReference>
<evidence type="ECO:0000256" key="7">
    <source>
        <dbReference type="ARBA" id="ARBA00022840"/>
    </source>
</evidence>
<evidence type="ECO:0000256" key="9">
    <source>
        <dbReference type="SAM" id="Coils"/>
    </source>
</evidence>
<evidence type="ECO:0000259" key="12">
    <source>
        <dbReference type="Pfam" id="PF02518"/>
    </source>
</evidence>
<keyword evidence="7" id="KW-0067">ATP-binding</keyword>
<evidence type="ECO:0000256" key="10">
    <source>
        <dbReference type="SAM" id="MobiDB-lite"/>
    </source>
</evidence>
<dbReference type="InterPro" id="IPR011712">
    <property type="entry name" value="Sig_transdc_His_kin_sub3_dim/P"/>
</dbReference>
<comment type="catalytic activity">
    <reaction evidence="1">
        <text>ATP + protein L-histidine = ADP + protein N-phospho-L-histidine.</text>
        <dbReference type="EC" id="2.7.13.3"/>
    </reaction>
</comment>
<keyword evidence="5" id="KW-0547">Nucleotide-binding</keyword>